<dbReference type="Proteomes" id="UP000182680">
    <property type="component" value="Unassembled WGS sequence"/>
</dbReference>
<accession>A0AA94L266</accession>
<reference evidence="3" key="1">
    <citation type="submission" date="2016-11" db="EMBL/GenBank/DDBJ databases">
        <authorList>
            <person name="Jaros S."/>
            <person name="Januszkiewicz K."/>
            <person name="Wedrychowicz H."/>
        </authorList>
    </citation>
    <scope>NUCLEOTIDE SEQUENCE [LARGE SCALE GENOMIC DNA]</scope>
    <source>
        <strain evidence="3">DSM 7057</strain>
    </source>
</reference>
<dbReference type="EMBL" id="FPIW01000021">
    <property type="protein sequence ID" value="SFW46619.1"/>
    <property type="molecule type" value="Genomic_DNA"/>
</dbReference>
<dbReference type="AlphaFoldDB" id="A0AA94L266"/>
<gene>
    <name evidence="2" type="ORF">SAMN02910291_01415</name>
</gene>
<proteinExistence type="predicted"/>
<comment type="caution">
    <text evidence="2">The sequence shown here is derived from an EMBL/GenBank/DDBJ whole genome shotgun (WGS) entry which is preliminary data.</text>
</comment>
<keyword evidence="1" id="KW-1133">Transmembrane helix</keyword>
<protein>
    <submittedName>
        <fullName evidence="2">Uncharacterized protein</fullName>
    </submittedName>
</protein>
<evidence type="ECO:0000256" key="1">
    <source>
        <dbReference type="SAM" id="Phobius"/>
    </source>
</evidence>
<name>A0AA94L266_DESDE</name>
<evidence type="ECO:0000313" key="2">
    <source>
        <dbReference type="EMBL" id="SFW46619.1"/>
    </source>
</evidence>
<organism evidence="2 3">
    <name type="scientific">Desulfovibrio desulfuricans</name>
    <dbReference type="NCBI Taxonomy" id="876"/>
    <lineage>
        <taxon>Bacteria</taxon>
        <taxon>Pseudomonadati</taxon>
        <taxon>Thermodesulfobacteriota</taxon>
        <taxon>Desulfovibrionia</taxon>
        <taxon>Desulfovibrionales</taxon>
        <taxon>Desulfovibrionaceae</taxon>
        <taxon>Desulfovibrio</taxon>
    </lineage>
</organism>
<sequence>MAATGHTLRRTHNNHYNTLNKILDIGYPVILKRRTAPFAKPSHKGDWIYISISIILNTLLFFLQDTSKAASLHKSIQNVIIPTDPL</sequence>
<keyword evidence="1" id="KW-0472">Membrane</keyword>
<evidence type="ECO:0000313" key="3">
    <source>
        <dbReference type="Proteomes" id="UP000182680"/>
    </source>
</evidence>
<keyword evidence="1" id="KW-0812">Transmembrane</keyword>
<feature type="transmembrane region" description="Helical" evidence="1">
    <location>
        <begin position="47"/>
        <end position="63"/>
    </location>
</feature>